<evidence type="ECO:0000256" key="3">
    <source>
        <dbReference type="ARBA" id="ARBA00023242"/>
    </source>
</evidence>
<dbReference type="CDD" id="cd04479">
    <property type="entry name" value="RPA3"/>
    <property type="match status" value="1"/>
</dbReference>
<keyword evidence="3" id="KW-0539">Nucleus</keyword>
<dbReference type="GO" id="GO:0035861">
    <property type="term" value="C:site of double-strand break"/>
    <property type="evidence" value="ECO:0007669"/>
    <property type="project" value="TreeGrafter"/>
</dbReference>
<proteinExistence type="inferred from homology"/>
<dbReference type="Proteomes" id="UP001283361">
    <property type="component" value="Unassembled WGS sequence"/>
</dbReference>
<dbReference type="Pfam" id="PF08661">
    <property type="entry name" value="Rep_fac-A_3"/>
    <property type="match status" value="1"/>
</dbReference>
<dbReference type="EMBL" id="JAWDGP010003869">
    <property type="protein sequence ID" value="KAK3770065.1"/>
    <property type="molecule type" value="Genomic_DNA"/>
</dbReference>
<organism evidence="4 5">
    <name type="scientific">Elysia crispata</name>
    <name type="common">lettuce slug</name>
    <dbReference type="NCBI Taxonomy" id="231223"/>
    <lineage>
        <taxon>Eukaryota</taxon>
        <taxon>Metazoa</taxon>
        <taxon>Spiralia</taxon>
        <taxon>Lophotrochozoa</taxon>
        <taxon>Mollusca</taxon>
        <taxon>Gastropoda</taxon>
        <taxon>Heterobranchia</taxon>
        <taxon>Euthyneura</taxon>
        <taxon>Panpulmonata</taxon>
        <taxon>Sacoglossa</taxon>
        <taxon>Placobranchoidea</taxon>
        <taxon>Plakobranchidae</taxon>
        <taxon>Elysia</taxon>
    </lineage>
</organism>
<dbReference type="FunFam" id="2.40.50.140:FF:000395">
    <property type="entry name" value="Replication protein A3"/>
    <property type="match status" value="1"/>
</dbReference>
<gene>
    <name evidence="4" type="ORF">RRG08_043221</name>
</gene>
<dbReference type="AlphaFoldDB" id="A0AAE0ZIW8"/>
<reference evidence="4" key="1">
    <citation type="journal article" date="2023" name="G3 (Bethesda)">
        <title>A reference genome for the long-term kleptoplast-retaining sea slug Elysia crispata morphotype clarki.</title>
        <authorList>
            <person name="Eastman K.E."/>
            <person name="Pendleton A.L."/>
            <person name="Shaikh M.A."/>
            <person name="Suttiyut T."/>
            <person name="Ogas R."/>
            <person name="Tomko P."/>
            <person name="Gavelis G."/>
            <person name="Widhalm J.R."/>
            <person name="Wisecaver J.H."/>
        </authorList>
    </citation>
    <scope>NUCLEOTIDE SEQUENCE</scope>
    <source>
        <strain evidence="4">ECLA1</strain>
    </source>
</reference>
<keyword evidence="5" id="KW-1185">Reference proteome</keyword>
<sequence>MSGEEFTKPRLNGSLLPNYMGRQICLLGMAKNVDSSGNFFTLTTSDNQDVRIQMQEPLSVHVAGLTEVHGQVTSRNSVQCENVVVFSDEATEKFDMALYQKALELTQRCSNHYIQGGIMED</sequence>
<dbReference type="Gene3D" id="2.40.50.140">
    <property type="entry name" value="Nucleic acid-binding proteins"/>
    <property type="match status" value="1"/>
</dbReference>
<evidence type="ECO:0000256" key="1">
    <source>
        <dbReference type="ARBA" id="ARBA00004123"/>
    </source>
</evidence>
<accession>A0AAE0ZIW8</accession>
<evidence type="ECO:0000313" key="4">
    <source>
        <dbReference type="EMBL" id="KAK3770065.1"/>
    </source>
</evidence>
<name>A0AAE0ZIW8_9GAST</name>
<dbReference type="GO" id="GO:0006284">
    <property type="term" value="P:base-excision repair"/>
    <property type="evidence" value="ECO:0007669"/>
    <property type="project" value="TreeGrafter"/>
</dbReference>
<dbReference type="GO" id="GO:0006298">
    <property type="term" value="P:mismatch repair"/>
    <property type="evidence" value="ECO:0007669"/>
    <property type="project" value="TreeGrafter"/>
</dbReference>
<dbReference type="GO" id="GO:0003684">
    <property type="term" value="F:damaged DNA binding"/>
    <property type="evidence" value="ECO:0007669"/>
    <property type="project" value="TreeGrafter"/>
</dbReference>
<comment type="similarity">
    <text evidence="2">Belongs to the replication factor A protein 3 family.</text>
</comment>
<dbReference type="SUPFAM" id="SSF50249">
    <property type="entry name" value="Nucleic acid-binding proteins"/>
    <property type="match status" value="1"/>
</dbReference>
<dbReference type="GO" id="GO:0003697">
    <property type="term" value="F:single-stranded DNA binding"/>
    <property type="evidence" value="ECO:0007669"/>
    <property type="project" value="TreeGrafter"/>
</dbReference>
<dbReference type="GO" id="GO:0006289">
    <property type="term" value="P:nucleotide-excision repair"/>
    <property type="evidence" value="ECO:0007669"/>
    <property type="project" value="TreeGrafter"/>
</dbReference>
<protein>
    <recommendedName>
        <fullName evidence="6">Replication protein A 14 kDa subunit</fullName>
    </recommendedName>
</protein>
<evidence type="ECO:0008006" key="6">
    <source>
        <dbReference type="Google" id="ProtNLM"/>
    </source>
</evidence>
<dbReference type="GO" id="GO:0000724">
    <property type="term" value="P:double-strand break repair via homologous recombination"/>
    <property type="evidence" value="ECO:0007669"/>
    <property type="project" value="TreeGrafter"/>
</dbReference>
<dbReference type="GO" id="GO:0005662">
    <property type="term" value="C:DNA replication factor A complex"/>
    <property type="evidence" value="ECO:0007669"/>
    <property type="project" value="TreeGrafter"/>
</dbReference>
<comment type="caution">
    <text evidence="4">The sequence shown here is derived from an EMBL/GenBank/DDBJ whole genome shotgun (WGS) entry which is preliminary data.</text>
</comment>
<dbReference type="GO" id="GO:0006260">
    <property type="term" value="P:DNA replication"/>
    <property type="evidence" value="ECO:0007669"/>
    <property type="project" value="InterPro"/>
</dbReference>
<evidence type="ECO:0000256" key="2">
    <source>
        <dbReference type="ARBA" id="ARBA00009761"/>
    </source>
</evidence>
<dbReference type="InterPro" id="IPR013970">
    <property type="entry name" value="Rfa2"/>
</dbReference>
<dbReference type="PANTHER" id="PTHR15114">
    <property type="entry name" value="REPLICATION PROTEIN A3"/>
    <property type="match status" value="1"/>
</dbReference>
<evidence type="ECO:0000313" key="5">
    <source>
        <dbReference type="Proteomes" id="UP001283361"/>
    </source>
</evidence>
<comment type="subcellular location">
    <subcellularLocation>
        <location evidence="1">Nucleus</location>
    </subcellularLocation>
</comment>
<dbReference type="PANTHER" id="PTHR15114:SF1">
    <property type="entry name" value="REPLICATION PROTEIN A 14 KDA SUBUNIT"/>
    <property type="match status" value="1"/>
</dbReference>
<dbReference type="InterPro" id="IPR012340">
    <property type="entry name" value="NA-bd_OB-fold"/>
</dbReference>